<organism evidence="7 10">
    <name type="scientific">Adineta steineri</name>
    <dbReference type="NCBI Taxonomy" id="433720"/>
    <lineage>
        <taxon>Eukaryota</taxon>
        <taxon>Metazoa</taxon>
        <taxon>Spiralia</taxon>
        <taxon>Gnathifera</taxon>
        <taxon>Rotifera</taxon>
        <taxon>Eurotatoria</taxon>
        <taxon>Bdelloidea</taxon>
        <taxon>Adinetida</taxon>
        <taxon>Adinetidae</taxon>
        <taxon>Adineta</taxon>
    </lineage>
</organism>
<feature type="transmembrane region" description="Helical" evidence="5">
    <location>
        <begin position="80"/>
        <end position="98"/>
    </location>
</feature>
<feature type="signal peptide" evidence="6">
    <location>
        <begin position="1"/>
        <end position="20"/>
    </location>
</feature>
<feature type="transmembrane region" description="Helical" evidence="5">
    <location>
        <begin position="44"/>
        <end position="68"/>
    </location>
</feature>
<feature type="transmembrane region" description="Helical" evidence="5">
    <location>
        <begin position="210"/>
        <end position="233"/>
    </location>
</feature>
<proteinExistence type="predicted"/>
<reference evidence="7" key="1">
    <citation type="submission" date="2021-02" db="EMBL/GenBank/DDBJ databases">
        <authorList>
            <person name="Nowell W R."/>
        </authorList>
    </citation>
    <scope>NUCLEOTIDE SEQUENCE</scope>
</reference>
<name>A0A813T8S6_9BILA</name>
<evidence type="ECO:0000313" key="10">
    <source>
        <dbReference type="Proteomes" id="UP000663877"/>
    </source>
</evidence>
<dbReference type="AlphaFoldDB" id="A0A813T8S6"/>
<evidence type="ECO:0000256" key="2">
    <source>
        <dbReference type="ARBA" id="ARBA00022692"/>
    </source>
</evidence>
<comment type="subcellular location">
    <subcellularLocation>
        <location evidence="1">Membrane</location>
        <topology evidence="1">Multi-pass membrane protein</topology>
    </subcellularLocation>
</comment>
<keyword evidence="2 5" id="KW-0812">Transmembrane</keyword>
<gene>
    <name evidence="7" type="ORF">BJG266_LOCUS5599</name>
    <name evidence="8" type="ORF">QVE165_LOCUS10946</name>
</gene>
<dbReference type="InterPro" id="IPR008952">
    <property type="entry name" value="Tetraspanin_EC2_sf"/>
</dbReference>
<dbReference type="Gene3D" id="1.10.1450.10">
    <property type="entry name" value="Tetraspanin"/>
    <property type="match status" value="1"/>
</dbReference>
<dbReference type="Pfam" id="PF00335">
    <property type="entry name" value="Tetraspanin"/>
    <property type="match status" value="1"/>
</dbReference>
<dbReference type="Proteomes" id="UP000663877">
    <property type="component" value="Unassembled WGS sequence"/>
</dbReference>
<evidence type="ECO:0000313" key="8">
    <source>
        <dbReference type="EMBL" id="CAF0928248.1"/>
    </source>
</evidence>
<feature type="chain" id="PRO_5036222990" description="Tetraspanin" evidence="6">
    <location>
        <begin position="21"/>
        <end position="283"/>
    </location>
</feature>
<dbReference type="Proteomes" id="UP000663832">
    <property type="component" value="Unassembled WGS sequence"/>
</dbReference>
<protein>
    <recommendedName>
        <fullName evidence="11">Tetraspanin</fullName>
    </recommendedName>
</protein>
<dbReference type="GO" id="GO:0016020">
    <property type="term" value="C:membrane"/>
    <property type="evidence" value="ECO:0007669"/>
    <property type="project" value="UniProtKB-SubCell"/>
</dbReference>
<evidence type="ECO:0000256" key="3">
    <source>
        <dbReference type="ARBA" id="ARBA00022989"/>
    </source>
</evidence>
<keyword evidence="9" id="KW-1185">Reference proteome</keyword>
<dbReference type="OrthoDB" id="71600at2759"/>
<dbReference type="InterPro" id="IPR018499">
    <property type="entry name" value="Tetraspanin/Peripherin"/>
</dbReference>
<evidence type="ECO:0000313" key="9">
    <source>
        <dbReference type="Proteomes" id="UP000663832"/>
    </source>
</evidence>
<accession>A0A813T8S6</accession>
<dbReference type="EMBL" id="CAJNOI010000015">
    <property type="protein sequence ID" value="CAF0808497.1"/>
    <property type="molecule type" value="Genomic_DNA"/>
</dbReference>
<evidence type="ECO:0008006" key="11">
    <source>
        <dbReference type="Google" id="ProtNLM"/>
    </source>
</evidence>
<evidence type="ECO:0000313" key="7">
    <source>
        <dbReference type="EMBL" id="CAF0808497.1"/>
    </source>
</evidence>
<keyword evidence="3 5" id="KW-1133">Transmembrane helix</keyword>
<dbReference type="SUPFAM" id="SSF48652">
    <property type="entry name" value="Tetraspanin"/>
    <property type="match status" value="1"/>
</dbReference>
<evidence type="ECO:0000256" key="4">
    <source>
        <dbReference type="ARBA" id="ARBA00023136"/>
    </source>
</evidence>
<keyword evidence="4 5" id="KW-0472">Membrane</keyword>
<comment type="caution">
    <text evidence="7">The sequence shown here is derived from an EMBL/GenBank/DDBJ whole genome shotgun (WGS) entry which is preliminary data.</text>
</comment>
<dbReference type="EMBL" id="CAJNOM010000052">
    <property type="protein sequence ID" value="CAF0928248.1"/>
    <property type="molecule type" value="Genomic_DNA"/>
</dbReference>
<keyword evidence="6" id="KW-0732">Signal</keyword>
<sequence length="283" mass="32381">MSILTIILAITILVLSILTAQRTTINNRQNYAPEKSIIIKDFYFLISICISGSISTIFISIYGINAVYSESKIYLFNHCLLLLLIHTCSLLIASAIYFDERQIGAPASLFFKAHYNYALLTYSTQPFHNTSLSSNDLYQYGKNSKIINITFDIVLDHVHKRLQCCGLMGLGDFAELHIPIPPSCFNDNGISYQSSCLFKFRLESVDKAQTFAICIYMMGILTLVSFIIDLILFREFLQDQLLEHIIERLINFENITQSQQQQHQSIKPQVQQYVIDYLLESTL</sequence>
<evidence type="ECO:0000256" key="1">
    <source>
        <dbReference type="ARBA" id="ARBA00004141"/>
    </source>
</evidence>
<evidence type="ECO:0000256" key="5">
    <source>
        <dbReference type="SAM" id="Phobius"/>
    </source>
</evidence>
<evidence type="ECO:0000256" key="6">
    <source>
        <dbReference type="SAM" id="SignalP"/>
    </source>
</evidence>